<dbReference type="AlphaFoldDB" id="A0A7R9FQ25"/>
<proteinExistence type="predicted"/>
<feature type="transmembrane region" description="Helical" evidence="5">
    <location>
        <begin position="333"/>
        <end position="353"/>
    </location>
</feature>
<evidence type="ECO:0000256" key="2">
    <source>
        <dbReference type="ARBA" id="ARBA00022692"/>
    </source>
</evidence>
<feature type="transmembrane region" description="Helical" evidence="5">
    <location>
        <begin position="391"/>
        <end position="415"/>
    </location>
</feature>
<dbReference type="InterPro" id="IPR005821">
    <property type="entry name" value="Ion_trans_dom"/>
</dbReference>
<dbReference type="PANTHER" id="PTHR46726">
    <property type="entry name" value="TWO PORE CHANNEL 3"/>
    <property type="match status" value="1"/>
</dbReference>
<evidence type="ECO:0000256" key="5">
    <source>
        <dbReference type="SAM" id="Phobius"/>
    </source>
</evidence>
<protein>
    <recommendedName>
        <fullName evidence="6">Ion transport domain-containing protein</fullName>
    </recommendedName>
</protein>
<evidence type="ECO:0000259" key="6">
    <source>
        <dbReference type="Pfam" id="PF00520"/>
    </source>
</evidence>
<keyword evidence="8" id="KW-1185">Reference proteome</keyword>
<feature type="transmembrane region" description="Helical" evidence="5">
    <location>
        <begin position="281"/>
        <end position="298"/>
    </location>
</feature>
<dbReference type="InterPro" id="IPR027359">
    <property type="entry name" value="Volt_channel_dom_sf"/>
</dbReference>
<evidence type="ECO:0000313" key="8">
    <source>
        <dbReference type="Proteomes" id="UP000677054"/>
    </source>
</evidence>
<dbReference type="Proteomes" id="UP000677054">
    <property type="component" value="Unassembled WGS sequence"/>
</dbReference>
<accession>A0A7R9FQ25</accession>
<feature type="transmembrane region" description="Helical" evidence="5">
    <location>
        <begin position="123"/>
        <end position="149"/>
    </location>
</feature>
<dbReference type="SUPFAM" id="SSF81324">
    <property type="entry name" value="Voltage-gated potassium channels"/>
    <property type="match status" value="2"/>
</dbReference>
<feature type="transmembrane region" description="Helical" evidence="5">
    <location>
        <begin position="56"/>
        <end position="78"/>
    </location>
</feature>
<dbReference type="GO" id="GO:0005216">
    <property type="term" value="F:monoatomic ion channel activity"/>
    <property type="evidence" value="ECO:0007669"/>
    <property type="project" value="InterPro"/>
</dbReference>
<dbReference type="EMBL" id="CAJPEV010003012">
    <property type="protein sequence ID" value="CAG0898674.1"/>
    <property type="molecule type" value="Genomic_DNA"/>
</dbReference>
<dbReference type="Gene3D" id="1.20.120.350">
    <property type="entry name" value="Voltage-gated potassium channels. Chain C"/>
    <property type="match status" value="1"/>
</dbReference>
<dbReference type="Pfam" id="PF00520">
    <property type="entry name" value="Ion_trans"/>
    <property type="match status" value="2"/>
</dbReference>
<dbReference type="OrthoDB" id="10068803at2759"/>
<dbReference type="EMBL" id="LR902529">
    <property type="protein sequence ID" value="CAD7250693.1"/>
    <property type="molecule type" value="Genomic_DNA"/>
</dbReference>
<organism evidence="7">
    <name type="scientific">Darwinula stevensoni</name>
    <dbReference type="NCBI Taxonomy" id="69355"/>
    <lineage>
        <taxon>Eukaryota</taxon>
        <taxon>Metazoa</taxon>
        <taxon>Ecdysozoa</taxon>
        <taxon>Arthropoda</taxon>
        <taxon>Crustacea</taxon>
        <taxon>Oligostraca</taxon>
        <taxon>Ostracoda</taxon>
        <taxon>Podocopa</taxon>
        <taxon>Podocopida</taxon>
        <taxon>Darwinulocopina</taxon>
        <taxon>Darwinuloidea</taxon>
        <taxon>Darwinulidae</taxon>
        <taxon>Darwinula</taxon>
    </lineage>
</organism>
<dbReference type="PANTHER" id="PTHR46726:SF1">
    <property type="entry name" value="TWO-PORE CALCIUM CHANNEL 3"/>
    <property type="match status" value="1"/>
</dbReference>
<feature type="domain" description="Ion transport" evidence="6">
    <location>
        <begin position="288"/>
        <end position="544"/>
    </location>
</feature>
<comment type="subcellular location">
    <subcellularLocation>
        <location evidence="1">Membrane</location>
        <topology evidence="1">Multi-pass membrane protein</topology>
    </subcellularLocation>
</comment>
<feature type="domain" description="Ion transport" evidence="6">
    <location>
        <begin position="16"/>
        <end position="154"/>
    </location>
</feature>
<gene>
    <name evidence="7" type="ORF">DSTB1V02_LOCUS10463</name>
</gene>
<keyword evidence="4 5" id="KW-0472">Membrane</keyword>
<feature type="non-terminal residue" evidence="7">
    <location>
        <position position="1"/>
    </location>
</feature>
<evidence type="ECO:0000313" key="7">
    <source>
        <dbReference type="EMBL" id="CAD7250693.1"/>
    </source>
</evidence>
<name>A0A7R9FQ25_9CRUS</name>
<sequence length="575" mass="66636">LQLTFIDIVVYVSLKASGHWCIRWSRILRPLFLIDVPEGRQIRRAVRNIRQTLPDVLNVLFLFFFSIAAFALMAYKLFAERGLKYPNGDPYFPDYGESIWELYVLVTTANNPDVMLPVYEQNAWFAIFFAGFLIVCLYILANVFLAVVYNNFRQHLKEEVRSAVFLKRQHLAQAFDILKDPLHCGIDKETFQSWLKECLSILAVAYFGCKVRGGGAENREEVKNPTRVISDLKEFLQLADLLNVQLSQVKDNRNFQERYYPKIYRSSCSLWLREFVLSKPFLYIMDAMIIANAVLIALDLDECDWFFLPVFCLEILLKVYASGTKNFFKQFWNVFDFLIIGSALLLILFQAAMHGMEESVAILEVLLVLRVLRLVKIIGTIDRFKVVVTTIVNLTPAISTYGAIVFVLFYFYAILGMELFGGLVEFPSSVNGTDCGNPRLRGVQSDIHSHYLKKWDFLTDFINEVGMYPDTRSHRDHVQHIQSVWIAYVERVVHIGYHPAFEVITSGYVLMTSKWARLYFLSFHISCVLIVLNIFTAFVLEAFILEYTMSDERLQWDMEDKLRNIDLVVDKYVSP</sequence>
<keyword evidence="3 5" id="KW-1133">Transmembrane helix</keyword>
<feature type="transmembrane region" description="Helical" evidence="5">
    <location>
        <begin position="304"/>
        <end position="321"/>
    </location>
</feature>
<dbReference type="GO" id="GO:0016020">
    <property type="term" value="C:membrane"/>
    <property type="evidence" value="ECO:0007669"/>
    <property type="project" value="UniProtKB-SubCell"/>
</dbReference>
<evidence type="ECO:0000256" key="4">
    <source>
        <dbReference type="ARBA" id="ARBA00023136"/>
    </source>
</evidence>
<dbReference type="Gene3D" id="1.10.287.70">
    <property type="match status" value="2"/>
</dbReference>
<reference evidence="7" key="1">
    <citation type="submission" date="2020-11" db="EMBL/GenBank/DDBJ databases">
        <authorList>
            <person name="Tran Van P."/>
        </authorList>
    </citation>
    <scope>NUCLEOTIDE SEQUENCE</scope>
</reference>
<evidence type="ECO:0000256" key="1">
    <source>
        <dbReference type="ARBA" id="ARBA00004141"/>
    </source>
</evidence>
<feature type="transmembrane region" description="Helical" evidence="5">
    <location>
        <begin position="518"/>
        <end position="545"/>
    </location>
</feature>
<keyword evidence="2 5" id="KW-0812">Transmembrane</keyword>
<evidence type="ECO:0000256" key="3">
    <source>
        <dbReference type="ARBA" id="ARBA00022989"/>
    </source>
</evidence>